<dbReference type="SUPFAM" id="SSF49879">
    <property type="entry name" value="SMAD/FHA domain"/>
    <property type="match status" value="1"/>
</dbReference>
<evidence type="ECO:0000259" key="3">
    <source>
        <dbReference type="PROSITE" id="PS50006"/>
    </source>
</evidence>
<dbReference type="InterPro" id="IPR000253">
    <property type="entry name" value="FHA_dom"/>
</dbReference>
<feature type="region of interest" description="Disordered" evidence="2">
    <location>
        <begin position="34"/>
        <end position="62"/>
    </location>
</feature>
<dbReference type="PANTHER" id="PTHR23308">
    <property type="entry name" value="NUCLEAR INHIBITOR OF PROTEIN PHOSPHATASE-1"/>
    <property type="match status" value="1"/>
</dbReference>
<feature type="compositionally biased region" description="Pro residues" evidence="2">
    <location>
        <begin position="49"/>
        <end position="62"/>
    </location>
</feature>
<keyword evidence="1" id="KW-0597">Phosphoprotein</keyword>
<organism evidence="4 5">
    <name type="scientific">Planomonospora corallina</name>
    <dbReference type="NCBI Taxonomy" id="1806052"/>
    <lineage>
        <taxon>Bacteria</taxon>
        <taxon>Bacillati</taxon>
        <taxon>Actinomycetota</taxon>
        <taxon>Actinomycetes</taxon>
        <taxon>Streptosporangiales</taxon>
        <taxon>Streptosporangiaceae</taxon>
        <taxon>Planomonospora</taxon>
    </lineage>
</organism>
<dbReference type="PROSITE" id="PS50006">
    <property type="entry name" value="FHA_DOMAIN"/>
    <property type="match status" value="1"/>
</dbReference>
<evidence type="ECO:0000313" key="5">
    <source>
        <dbReference type="Proteomes" id="UP001595850"/>
    </source>
</evidence>
<comment type="caution">
    <text evidence="4">The sequence shown here is derived from an EMBL/GenBank/DDBJ whole genome shotgun (WGS) entry which is preliminary data.</text>
</comment>
<evidence type="ECO:0000313" key="4">
    <source>
        <dbReference type="EMBL" id="MFC4060051.1"/>
    </source>
</evidence>
<dbReference type="InterPro" id="IPR050923">
    <property type="entry name" value="Cell_Proc_Reg/RNA_Proc"/>
</dbReference>
<proteinExistence type="predicted"/>
<dbReference type="InterPro" id="IPR008984">
    <property type="entry name" value="SMAD_FHA_dom_sf"/>
</dbReference>
<gene>
    <name evidence="4" type="ORF">ACFOWE_17230</name>
</gene>
<reference evidence="5" key="1">
    <citation type="journal article" date="2019" name="Int. J. Syst. Evol. Microbiol.">
        <title>The Global Catalogue of Microorganisms (GCM) 10K type strain sequencing project: providing services to taxonomists for standard genome sequencing and annotation.</title>
        <authorList>
            <consortium name="The Broad Institute Genomics Platform"/>
            <consortium name="The Broad Institute Genome Sequencing Center for Infectious Disease"/>
            <person name="Wu L."/>
            <person name="Ma J."/>
        </authorList>
    </citation>
    <scope>NUCLEOTIDE SEQUENCE [LARGE SCALE GENOMIC DNA]</scope>
    <source>
        <strain evidence="5">TBRC 4489</strain>
    </source>
</reference>
<dbReference type="CDD" id="cd00060">
    <property type="entry name" value="FHA"/>
    <property type="match status" value="1"/>
</dbReference>
<protein>
    <submittedName>
        <fullName evidence="4">FHA domain-containing protein</fullName>
    </submittedName>
</protein>
<dbReference type="EMBL" id="JBHSBM010000017">
    <property type="protein sequence ID" value="MFC4060051.1"/>
    <property type="molecule type" value="Genomic_DNA"/>
</dbReference>
<dbReference type="Gene3D" id="2.60.200.20">
    <property type="match status" value="1"/>
</dbReference>
<dbReference type="SMART" id="SM00240">
    <property type="entry name" value="FHA"/>
    <property type="match status" value="1"/>
</dbReference>
<dbReference type="Proteomes" id="UP001595850">
    <property type="component" value="Unassembled WGS sequence"/>
</dbReference>
<keyword evidence="5" id="KW-1185">Reference proteome</keyword>
<evidence type="ECO:0000256" key="1">
    <source>
        <dbReference type="ARBA" id="ARBA00022553"/>
    </source>
</evidence>
<feature type="compositionally biased region" description="Low complexity" evidence="2">
    <location>
        <begin position="103"/>
        <end position="113"/>
    </location>
</feature>
<dbReference type="Pfam" id="PF00498">
    <property type="entry name" value="FHA"/>
    <property type="match status" value="1"/>
</dbReference>
<evidence type="ECO:0000256" key="2">
    <source>
        <dbReference type="SAM" id="MobiDB-lite"/>
    </source>
</evidence>
<dbReference type="RefSeq" id="WP_377288845.1">
    <property type="nucleotide sequence ID" value="NZ_JBHSBM010000017.1"/>
</dbReference>
<feature type="domain" description="FHA" evidence="3">
    <location>
        <begin position="169"/>
        <end position="228"/>
    </location>
</feature>
<feature type="region of interest" description="Disordered" evidence="2">
    <location>
        <begin position="84"/>
        <end position="123"/>
    </location>
</feature>
<accession>A0ABV8I7C6</accession>
<sequence length="258" mass="25553">MAICPAGHDPGEAGLADGYCGVCGNRLTGTSAAPSGAAGGAAAGTGSPSPAPPGSAAEPPPGCVVCGAPVSGRFCEDCGHDRTAPPPVPAGPDGPGSPGGPPRGTAPRGSAPPGSAPPGSGPAVEWWATVEADRAHYDEVIALSGPDAARVLFPPYCPRRDVPLTGTEIRIGRASRSRALFPEIDLSGPPEDPGVSHLHAVLLPGSAGGWTLVDPGSANGTVVNGRQVETNRPVPVGDGARIHVGAWTLITLRRGRTP</sequence>
<name>A0ABV8I7C6_9ACTN</name>